<sequence>MVNTSKILTVSYGTFSCTLEGFDDSFETMKAIAEYFRDLAADDRYFGAEPPTPDADMLARIAEREIARQVEARQDQGGIVLRAAETASLATSAEIAASAPDQATDVDTPNADDAAQDLQPVEEASAGQPEAGTEYTPTVQTAPGDVAFQEPAIADPVVTQTANAPAKDVVAEPPVETAETVVDEAADDIVADTVADDQVAPAEENVETVEPVPDMAAEMGETDNIAADGPMIEDDDIETAEEFFQNSPGPDAPTVYESETVEELVADPESITAKLTRIRSVVLQNDQPEEQEDYSEDEHAQDFLSETAAELGAALAMDDVAELNGADTFEEDNDTSEQQAAEVEAPVAETDDAAGGDDLKDVLSRLAKNSVPEDVDSREAIEINDENQDDQPSAEVIDETATSEADADVSDHDEMPARLSARMRRGQNTEADAATTDEMVNDDRSDDASDLMQSDASTAVDVSGNDQSLTPEQEEELQRELAEVEADLLSIDMNDDDSTTDAALAEADEDAAEADLVSADADEEVDEADLVSADADEDASEAREPAQPSSARDGRHKFETADGQTDISRIFDEADSQLEKPESNQRRSAIQHLRAAVAATRAEKKAGSDLEKGVDDTPYRSDLASVVRPNRPNTAEGARSERPVEARPAPLKLVAEQRVDIAQEPIRPRRIAATESAGSQEQTAEEGDNSFSDYAREMGATQLPDLLEAAAAYMSDVEGRSQFSRPMLMHKVAEIERENFSREDGLRSFGQLLRDGKIQKIKGGRFTVTDETEFRGDRRHAG</sequence>
<evidence type="ECO:0008006" key="4">
    <source>
        <dbReference type="Google" id="ProtNLM"/>
    </source>
</evidence>
<dbReference type="Proteomes" id="UP000193224">
    <property type="component" value="Unassembled WGS sequence"/>
</dbReference>
<feature type="compositionally biased region" description="Acidic residues" evidence="1">
    <location>
        <begin position="520"/>
        <end position="539"/>
    </location>
</feature>
<organism evidence="2 3">
    <name type="scientific">Roseovarius aestuarii</name>
    <dbReference type="NCBI Taxonomy" id="475083"/>
    <lineage>
        <taxon>Bacteria</taxon>
        <taxon>Pseudomonadati</taxon>
        <taxon>Pseudomonadota</taxon>
        <taxon>Alphaproteobacteria</taxon>
        <taxon>Rhodobacterales</taxon>
        <taxon>Roseobacteraceae</taxon>
        <taxon>Roseovarius</taxon>
    </lineage>
</organism>
<dbReference type="EMBL" id="FWXB01000007">
    <property type="protein sequence ID" value="SMC12326.1"/>
    <property type="molecule type" value="Genomic_DNA"/>
</dbReference>
<proteinExistence type="predicted"/>
<dbReference type="AlphaFoldDB" id="A0A1X7BRL5"/>
<gene>
    <name evidence="2" type="ORF">ROA7745_02150</name>
</gene>
<dbReference type="RefSeq" id="WP_223412938.1">
    <property type="nucleotide sequence ID" value="NZ_FWXB01000007.1"/>
</dbReference>
<reference evidence="2 3" key="1">
    <citation type="submission" date="2017-03" db="EMBL/GenBank/DDBJ databases">
        <authorList>
            <person name="Afonso C.L."/>
            <person name="Miller P.J."/>
            <person name="Scott M.A."/>
            <person name="Spackman E."/>
            <person name="Goraichik I."/>
            <person name="Dimitrov K.M."/>
            <person name="Suarez D.L."/>
            <person name="Swayne D.E."/>
        </authorList>
    </citation>
    <scope>NUCLEOTIDE SEQUENCE [LARGE SCALE GENOMIC DNA]</scope>
    <source>
        <strain evidence="2 3">CECT 7745</strain>
    </source>
</reference>
<accession>A0A1X7BRL5</accession>
<feature type="region of interest" description="Disordered" evidence="1">
    <location>
        <begin position="327"/>
        <end position="651"/>
    </location>
</feature>
<feature type="compositionally biased region" description="Basic and acidic residues" evidence="1">
    <location>
        <begin position="601"/>
        <end position="619"/>
    </location>
</feature>
<evidence type="ECO:0000313" key="3">
    <source>
        <dbReference type="Proteomes" id="UP000193224"/>
    </source>
</evidence>
<dbReference type="PROSITE" id="PS51257">
    <property type="entry name" value="PROKAR_LIPOPROTEIN"/>
    <property type="match status" value="1"/>
</dbReference>
<keyword evidence="3" id="KW-1185">Reference proteome</keyword>
<name>A0A1X7BRL5_9RHOB</name>
<feature type="compositionally biased region" description="Basic and acidic residues" evidence="1">
    <location>
        <begin position="569"/>
        <end position="585"/>
    </location>
</feature>
<protein>
    <recommendedName>
        <fullName evidence="4">Lipoprotein</fullName>
    </recommendedName>
</protein>
<feature type="region of interest" description="Disordered" evidence="1">
    <location>
        <begin position="665"/>
        <end position="690"/>
    </location>
</feature>
<evidence type="ECO:0000256" key="1">
    <source>
        <dbReference type="SAM" id="MobiDB-lite"/>
    </source>
</evidence>
<feature type="compositionally biased region" description="Low complexity" evidence="1">
    <location>
        <begin position="337"/>
        <end position="348"/>
    </location>
</feature>
<evidence type="ECO:0000313" key="2">
    <source>
        <dbReference type="EMBL" id="SMC12326.1"/>
    </source>
</evidence>